<name>A0A5C1YS21_9PROT</name>
<proteinExistence type="predicted"/>
<geneLocation type="plasmid" evidence="1">
    <name>unnamed1</name>
</geneLocation>
<dbReference type="OrthoDB" id="7224272at2"/>
<keyword evidence="2" id="KW-1185">Reference proteome</keyword>
<gene>
    <name evidence="1" type="ORF">FLP30_13415</name>
</gene>
<evidence type="ECO:0000313" key="1">
    <source>
        <dbReference type="EMBL" id="QEO18861.1"/>
    </source>
</evidence>
<accession>A0A5C1YS21</accession>
<organism evidence="1 2">
    <name type="scientific">Acetobacter vaccinii</name>
    <dbReference type="NCBI Taxonomy" id="2592655"/>
    <lineage>
        <taxon>Bacteria</taxon>
        <taxon>Pseudomonadati</taxon>
        <taxon>Pseudomonadota</taxon>
        <taxon>Alphaproteobacteria</taxon>
        <taxon>Acetobacterales</taxon>
        <taxon>Acetobacteraceae</taxon>
        <taxon>Acetobacter</taxon>
    </lineage>
</organism>
<dbReference type="RefSeq" id="WP_149280515.1">
    <property type="nucleotide sequence ID" value="NZ_CP043507.1"/>
</dbReference>
<reference evidence="1 2" key="1">
    <citation type="submission" date="2019-09" db="EMBL/GenBank/DDBJ databases">
        <title>Genome sequencing of strain KACC 21233.</title>
        <authorList>
            <person name="Heo J."/>
            <person name="Kim S.-J."/>
            <person name="Kim J.-S."/>
            <person name="Hong S.-B."/>
            <person name="Kwon S.-W."/>
        </authorList>
    </citation>
    <scope>NUCLEOTIDE SEQUENCE [LARGE SCALE GENOMIC DNA]</scope>
    <source>
        <strain evidence="1 2">KACC 21233</strain>
        <plasmid evidence="1 2">unnamed1</plasmid>
    </source>
</reference>
<evidence type="ECO:0000313" key="2">
    <source>
        <dbReference type="Proteomes" id="UP000324536"/>
    </source>
</evidence>
<dbReference type="AlphaFoldDB" id="A0A5C1YS21"/>
<sequence length="253" mass="27984">MLAEIVRRASGVTTRPLWNSSLISYGFLLPGGDVCPLPDLTIPLRAPARGWGWDDISYLVATYPKATRVREIATILGRTLSSVRGKARRLGMRRPLRGRARKSYLHALVPRSASGRAIWNSVAIENLAALWRRLYAPTCIARMLGLTPGAVSEAARRAGLPERAGLPLIMECRSGDPMAAPENAVISGQMIRKTCSITRRPFYVRPQDRKRVHFSLLGRRLLRVRAEAENSFDVHPGILMQTFSQSHASGVHA</sequence>
<dbReference type="Proteomes" id="UP000324536">
    <property type="component" value="Plasmid unnamed1"/>
</dbReference>
<protein>
    <submittedName>
        <fullName evidence="1">Uncharacterized protein</fullName>
    </submittedName>
</protein>
<keyword evidence="1" id="KW-0614">Plasmid</keyword>
<dbReference type="EMBL" id="CP043507">
    <property type="protein sequence ID" value="QEO18861.1"/>
    <property type="molecule type" value="Genomic_DNA"/>
</dbReference>
<dbReference type="KEGG" id="acek:FLP30_13415"/>